<dbReference type="NCBIfam" id="TIGR04267">
    <property type="entry name" value="mod_HExxH"/>
    <property type="match status" value="1"/>
</dbReference>
<dbReference type="RefSeq" id="WP_189242284.1">
    <property type="nucleotide sequence ID" value="NZ_BMQP01000012.1"/>
</dbReference>
<accession>A0A8J3WBL1</accession>
<comment type="caution">
    <text evidence="1">The sequence shown here is derived from an EMBL/GenBank/DDBJ whole genome shotgun (WGS) entry which is preliminary data.</text>
</comment>
<sequence length="441" mass="47371">MRLRPHRIPDDVLDSLAAGGGGARAAEQLVAVRHSRNLMLIKGVLDHCREHAEIVKRAHDLLSGLGRQAPDAAGKLIGYPAVGAWARHTLRGLRAGTAGPLEPVRLGAVAAAAAIRAGLPYRIDVPAPGGEIMLPSLGRITVGPDPGEPVRLRVTGDGAVEVAGRRIPVGRAAGPGWTPLHAITVADGTVELIVDDLDPYRWAAETVIDGRLTPADLRTWQDRLDAAWRTLKGTHRTTAAELRAMVWVLTPIKESTGGGTSATARDLAGTVAVSTPPDGRWLAVALARGLQHAKLDTVLDVVRLTLPDDRRYYAPWRGDPRPLPDLLHGAYAHLGVAGFWRRQRKVDDDLYPHVQFARWREAALEATGTLLDSGRLTPEGTRFVGAMRRTLTNWITDPVPAPALDEAERLTRAHRAAWLALHSHEAAAGAADRGPGRSARP</sequence>
<proteinExistence type="predicted"/>
<organism evidence="1 2">
    <name type="scientific">Planobispora rosea</name>
    <dbReference type="NCBI Taxonomy" id="35762"/>
    <lineage>
        <taxon>Bacteria</taxon>
        <taxon>Bacillati</taxon>
        <taxon>Actinomycetota</taxon>
        <taxon>Actinomycetes</taxon>
        <taxon>Streptosporangiales</taxon>
        <taxon>Streptosporangiaceae</taxon>
        <taxon>Planobispora</taxon>
    </lineage>
</organism>
<reference evidence="1" key="1">
    <citation type="submission" date="2021-01" db="EMBL/GenBank/DDBJ databases">
        <title>Whole genome shotgun sequence of Planobispora rosea NBRC 15558.</title>
        <authorList>
            <person name="Komaki H."/>
            <person name="Tamura T."/>
        </authorList>
    </citation>
    <scope>NUCLEOTIDE SEQUENCE</scope>
    <source>
        <strain evidence="1">NBRC 15558</strain>
    </source>
</reference>
<dbReference type="InterPro" id="IPR026337">
    <property type="entry name" value="AKG_HExxH"/>
</dbReference>
<protein>
    <submittedName>
        <fullName evidence="1">HEXXH motif domain-containing protein</fullName>
    </submittedName>
</protein>
<name>A0A8J3WBL1_PLARO</name>
<evidence type="ECO:0000313" key="2">
    <source>
        <dbReference type="Proteomes" id="UP000655044"/>
    </source>
</evidence>
<dbReference type="Proteomes" id="UP000655044">
    <property type="component" value="Unassembled WGS sequence"/>
</dbReference>
<dbReference type="AlphaFoldDB" id="A0A8J3WBL1"/>
<keyword evidence="2" id="KW-1185">Reference proteome</keyword>
<evidence type="ECO:0000313" key="1">
    <source>
        <dbReference type="EMBL" id="GIH81976.1"/>
    </source>
</evidence>
<gene>
    <name evidence="1" type="ORF">Pro02_03840</name>
</gene>
<dbReference type="EMBL" id="BOOI01000002">
    <property type="protein sequence ID" value="GIH81976.1"/>
    <property type="molecule type" value="Genomic_DNA"/>
</dbReference>